<reference evidence="2 3" key="1">
    <citation type="submission" date="2021-03" db="EMBL/GenBank/DDBJ databases">
        <title>Sequencing the genomes of 1000 actinobacteria strains.</title>
        <authorList>
            <person name="Klenk H.-P."/>
        </authorList>
    </citation>
    <scope>NUCLEOTIDE SEQUENCE [LARGE SCALE GENOMIC DNA]</scope>
    <source>
        <strain evidence="2 3">DSM 15797</strain>
    </source>
</reference>
<sequence length="268" mass="27262">MSQRNSYPAGVPCWVETYQPDVDAALAFYDALFDWQPTGPGPLGGAGSEGRYYVARMRGLDVAGIASQPAAEVPTAWLTSIAVGNVDAAAEAATRAGGTVLTGPYDAAPAGRGAVVADPSGAVHGLWEAGDRAGARLVNEPSAWAMSQLSTPDPDRAAAFYAAAYGWTTQGFGAGSGAAMLFRLPGYVGGEPEQPVSREVVAVMVAGDGPARWTPNFWVADAEATGNHAAGLGGRALAPAFKTPPGMTLVLEDPQGAVFSVTGVGARP</sequence>
<dbReference type="Pfam" id="PF00903">
    <property type="entry name" value="Glyoxalase"/>
    <property type="match status" value="1"/>
</dbReference>
<dbReference type="EMBL" id="JAGIOF010000001">
    <property type="protein sequence ID" value="MBP2384549.1"/>
    <property type="molecule type" value="Genomic_DNA"/>
</dbReference>
<dbReference type="PROSITE" id="PS51819">
    <property type="entry name" value="VOC"/>
    <property type="match status" value="1"/>
</dbReference>
<dbReference type="InterPro" id="IPR004360">
    <property type="entry name" value="Glyas_Fos-R_dOase_dom"/>
</dbReference>
<dbReference type="Proteomes" id="UP001296993">
    <property type="component" value="Unassembled WGS sequence"/>
</dbReference>
<feature type="domain" description="VOC" evidence="1">
    <location>
        <begin position="11"/>
        <end position="129"/>
    </location>
</feature>
<dbReference type="InterPro" id="IPR052164">
    <property type="entry name" value="Anthracycline_SecMetBiosynth"/>
</dbReference>
<dbReference type="PANTHER" id="PTHR33993">
    <property type="entry name" value="GLYOXALASE-RELATED"/>
    <property type="match status" value="1"/>
</dbReference>
<gene>
    <name evidence="2" type="ORF">JOF47_000060</name>
</gene>
<keyword evidence="2" id="KW-0456">Lyase</keyword>
<proteinExistence type="predicted"/>
<protein>
    <submittedName>
        <fullName evidence="2">Enzyme related to lactoylglutathione lyase</fullName>
    </submittedName>
</protein>
<evidence type="ECO:0000313" key="3">
    <source>
        <dbReference type="Proteomes" id="UP001296993"/>
    </source>
</evidence>
<dbReference type="Gene3D" id="3.10.180.10">
    <property type="entry name" value="2,3-Dihydroxybiphenyl 1,2-Dioxygenase, domain 1"/>
    <property type="match status" value="2"/>
</dbReference>
<dbReference type="SUPFAM" id="SSF54593">
    <property type="entry name" value="Glyoxalase/Bleomycin resistance protein/Dihydroxybiphenyl dioxygenase"/>
    <property type="match status" value="2"/>
</dbReference>
<organism evidence="2 3">
    <name type="scientific">Paeniglutamicibacter kerguelensis</name>
    <dbReference type="NCBI Taxonomy" id="254788"/>
    <lineage>
        <taxon>Bacteria</taxon>
        <taxon>Bacillati</taxon>
        <taxon>Actinomycetota</taxon>
        <taxon>Actinomycetes</taxon>
        <taxon>Micrococcales</taxon>
        <taxon>Micrococcaceae</taxon>
        <taxon>Paeniglutamicibacter</taxon>
    </lineage>
</organism>
<dbReference type="InterPro" id="IPR037523">
    <property type="entry name" value="VOC_core"/>
</dbReference>
<dbReference type="RefSeq" id="WP_209995195.1">
    <property type="nucleotide sequence ID" value="NZ_BAAAJY010000008.1"/>
</dbReference>
<dbReference type="GO" id="GO:0016829">
    <property type="term" value="F:lyase activity"/>
    <property type="evidence" value="ECO:0007669"/>
    <property type="project" value="UniProtKB-KW"/>
</dbReference>
<name>A0ABS4XA40_9MICC</name>
<dbReference type="InterPro" id="IPR041581">
    <property type="entry name" value="Glyoxalase_6"/>
</dbReference>
<accession>A0ABS4XA40</accession>
<keyword evidence="3" id="KW-1185">Reference proteome</keyword>
<evidence type="ECO:0000313" key="2">
    <source>
        <dbReference type="EMBL" id="MBP2384549.1"/>
    </source>
</evidence>
<evidence type="ECO:0000259" key="1">
    <source>
        <dbReference type="PROSITE" id="PS51819"/>
    </source>
</evidence>
<dbReference type="PANTHER" id="PTHR33993:SF14">
    <property type="entry name" value="GB|AAF24581.1"/>
    <property type="match status" value="1"/>
</dbReference>
<dbReference type="Pfam" id="PF18029">
    <property type="entry name" value="Glyoxalase_6"/>
    <property type="match status" value="1"/>
</dbReference>
<comment type="caution">
    <text evidence="2">The sequence shown here is derived from an EMBL/GenBank/DDBJ whole genome shotgun (WGS) entry which is preliminary data.</text>
</comment>
<dbReference type="InterPro" id="IPR029068">
    <property type="entry name" value="Glyas_Bleomycin-R_OHBP_Dase"/>
</dbReference>